<dbReference type="AlphaFoldDB" id="A0A916X3Y1"/>
<keyword evidence="4" id="KW-1185">Reference proteome</keyword>
<sequence length="119" mass="13974">MRHGAFLSAAALAVAVTCAPARADDPYEKLTPEELARDRETIRRLNREQLEYVRQRDAQYAEGWRAYDRARHSSGSDSARHQQQVRAYEADRRRYEQAMAEWRDDVAACRAGYYEYCRR</sequence>
<name>A0A916X3Y1_9SPHN</name>
<protein>
    <submittedName>
        <fullName evidence="3">Uncharacterized protein</fullName>
    </submittedName>
</protein>
<feature type="chain" id="PRO_5037087724" evidence="2">
    <location>
        <begin position="24"/>
        <end position="119"/>
    </location>
</feature>
<reference evidence="3" key="2">
    <citation type="submission" date="2020-09" db="EMBL/GenBank/DDBJ databases">
        <authorList>
            <person name="Sun Q."/>
            <person name="Zhou Y."/>
        </authorList>
    </citation>
    <scope>NUCLEOTIDE SEQUENCE</scope>
    <source>
        <strain evidence="3">CGMCC 1.15095</strain>
    </source>
</reference>
<keyword evidence="1" id="KW-0175">Coiled coil</keyword>
<accession>A0A916X3Y1</accession>
<evidence type="ECO:0000256" key="1">
    <source>
        <dbReference type="SAM" id="Coils"/>
    </source>
</evidence>
<proteinExistence type="predicted"/>
<dbReference type="EMBL" id="BMHK01000006">
    <property type="protein sequence ID" value="GGB95678.1"/>
    <property type="molecule type" value="Genomic_DNA"/>
</dbReference>
<feature type="coiled-coil region" evidence="1">
    <location>
        <begin position="78"/>
        <end position="105"/>
    </location>
</feature>
<keyword evidence="2" id="KW-0732">Signal</keyword>
<feature type="signal peptide" evidence="2">
    <location>
        <begin position="1"/>
        <end position="23"/>
    </location>
</feature>
<evidence type="ECO:0000313" key="3">
    <source>
        <dbReference type="EMBL" id="GGB95678.1"/>
    </source>
</evidence>
<gene>
    <name evidence="3" type="ORF">GCM10011494_12700</name>
</gene>
<reference evidence="3" key="1">
    <citation type="journal article" date="2014" name="Int. J. Syst. Evol. Microbiol.">
        <title>Complete genome sequence of Corynebacterium casei LMG S-19264T (=DSM 44701T), isolated from a smear-ripened cheese.</title>
        <authorList>
            <consortium name="US DOE Joint Genome Institute (JGI-PGF)"/>
            <person name="Walter F."/>
            <person name="Albersmeier A."/>
            <person name="Kalinowski J."/>
            <person name="Ruckert C."/>
        </authorList>
    </citation>
    <scope>NUCLEOTIDE SEQUENCE</scope>
    <source>
        <strain evidence="3">CGMCC 1.15095</strain>
    </source>
</reference>
<dbReference type="Proteomes" id="UP000608154">
    <property type="component" value="Unassembled WGS sequence"/>
</dbReference>
<organism evidence="3 4">
    <name type="scientific">Novosphingobium endophyticum</name>
    <dbReference type="NCBI Taxonomy" id="1955250"/>
    <lineage>
        <taxon>Bacteria</taxon>
        <taxon>Pseudomonadati</taxon>
        <taxon>Pseudomonadota</taxon>
        <taxon>Alphaproteobacteria</taxon>
        <taxon>Sphingomonadales</taxon>
        <taxon>Sphingomonadaceae</taxon>
        <taxon>Novosphingobium</taxon>
    </lineage>
</organism>
<evidence type="ECO:0000313" key="4">
    <source>
        <dbReference type="Proteomes" id="UP000608154"/>
    </source>
</evidence>
<evidence type="ECO:0000256" key="2">
    <source>
        <dbReference type="SAM" id="SignalP"/>
    </source>
</evidence>
<comment type="caution">
    <text evidence="3">The sequence shown here is derived from an EMBL/GenBank/DDBJ whole genome shotgun (WGS) entry which is preliminary data.</text>
</comment>